<feature type="region of interest" description="Disordered" evidence="7">
    <location>
        <begin position="100"/>
        <end position="153"/>
    </location>
</feature>
<dbReference type="PANTHER" id="PTHR12945:SF0">
    <property type="entry name" value="TRNA (ADENINE(58)-N(1))-METHYLTRANSFERASE NON-CATALYTIC SUBUNIT TRM6"/>
    <property type="match status" value="1"/>
</dbReference>
<comment type="similarity">
    <text evidence="2">Belongs to the TRM6/GCD10 family.</text>
</comment>
<evidence type="ECO:0000256" key="7">
    <source>
        <dbReference type="SAM" id="MobiDB-lite"/>
    </source>
</evidence>
<dbReference type="GO" id="GO:0008168">
    <property type="term" value="F:methyltransferase activity"/>
    <property type="evidence" value="ECO:0007669"/>
    <property type="project" value="UniProtKB-KW"/>
</dbReference>
<dbReference type="PANTHER" id="PTHR12945">
    <property type="entry name" value="TRANSLATION INITIATION FACTOR EIF3-RELATED"/>
    <property type="match status" value="1"/>
</dbReference>
<accession>A0A427XZV9</accession>
<dbReference type="Gene3D" id="3.10.330.20">
    <property type="match status" value="1"/>
</dbReference>
<dbReference type="RefSeq" id="XP_028477723.1">
    <property type="nucleotide sequence ID" value="XM_028621271.1"/>
</dbReference>
<protein>
    <recommendedName>
        <fullName evidence="3">tRNA (adenine(58)-N(1))-methyltransferase non-catalytic subunit TRM6</fullName>
    </recommendedName>
    <alternativeName>
        <fullName evidence="6">tRNA(m1A58)-methyltransferase subunit TRM6</fullName>
    </alternativeName>
</protein>
<evidence type="ECO:0000256" key="4">
    <source>
        <dbReference type="ARBA" id="ARBA00022694"/>
    </source>
</evidence>
<evidence type="ECO:0000256" key="2">
    <source>
        <dbReference type="ARBA" id="ARBA00008320"/>
    </source>
</evidence>
<feature type="compositionally biased region" description="Low complexity" evidence="7">
    <location>
        <begin position="508"/>
        <end position="519"/>
    </location>
</feature>
<comment type="caution">
    <text evidence="8">The sequence shown here is derived from an EMBL/GenBank/DDBJ whole genome shotgun (WGS) entry which is preliminary data.</text>
</comment>
<dbReference type="Proteomes" id="UP000279236">
    <property type="component" value="Unassembled WGS sequence"/>
</dbReference>
<evidence type="ECO:0000256" key="6">
    <source>
        <dbReference type="ARBA" id="ARBA00032319"/>
    </source>
</evidence>
<dbReference type="AlphaFoldDB" id="A0A427XZV9"/>
<keyword evidence="4" id="KW-0819">tRNA processing</keyword>
<dbReference type="EMBL" id="RSCE01000003">
    <property type="protein sequence ID" value="RSH84275.1"/>
    <property type="molecule type" value="Genomic_DNA"/>
</dbReference>
<dbReference type="Pfam" id="PF04189">
    <property type="entry name" value="Gcd10p"/>
    <property type="match status" value="1"/>
</dbReference>
<keyword evidence="8" id="KW-0808">Transferase</keyword>
<organism evidence="8 9">
    <name type="scientific">Apiotrichum porosum</name>
    <dbReference type="NCBI Taxonomy" id="105984"/>
    <lineage>
        <taxon>Eukaryota</taxon>
        <taxon>Fungi</taxon>
        <taxon>Dikarya</taxon>
        <taxon>Basidiomycota</taxon>
        <taxon>Agaricomycotina</taxon>
        <taxon>Tremellomycetes</taxon>
        <taxon>Trichosporonales</taxon>
        <taxon>Trichosporonaceae</taxon>
        <taxon>Apiotrichum</taxon>
    </lineage>
</organism>
<dbReference type="OrthoDB" id="10254665at2759"/>
<dbReference type="Gene3D" id="3.40.50.150">
    <property type="entry name" value="Vaccinia Virus protein VP39"/>
    <property type="match status" value="1"/>
</dbReference>
<sequence length="519" mass="57932">MEDVQPQVQVDTVAEASTARPHPNSRKPKDAGPLEPLDEILRRRLTVIKEGDNVLLKLPSDSIKAVVASKDGLVHLGKFGTFPASELLGLPYDIEYEIAPGPDAPSSTKAATADREENWGESGFGQAKSKKHQKKKGGKEGSDTPKNNPGWLNILRPLKRRPIVDAVIEDIKETNEFIEDSEDKGATLLSQEEIEELRAQGVSAEEMIQRQMSRHDQFELKTDFSKEKWRKRKERKYLQTVQPMAPSSINIVNHYAVRSPQSILYLREDTLSQLLNLANIRPGGRYLVVDDTGGLVTAAIADRMGCEGRILLFNDADSPPAWGVLNVMNFGERELSFIKWLNWMEAEEDYSRPGPPAEDDMPSISANKSMARMRRHNAQVAELNATRNELHSGGWDSIILATEMSPLSVIHRLTKYLAGSGTLVAYSPYQQVLAEALQYTRRDPNFLATALTESWTRTYQVLPGRTHPTMTTSAMGGYLLHATRVFPSTFVPESHQRHNNKRRKKNTGDAAVEAAGDEE</sequence>
<feature type="region of interest" description="Disordered" evidence="7">
    <location>
        <begin position="493"/>
        <end position="519"/>
    </location>
</feature>
<evidence type="ECO:0000313" key="8">
    <source>
        <dbReference type="EMBL" id="RSH84275.1"/>
    </source>
</evidence>
<keyword evidence="9" id="KW-1185">Reference proteome</keyword>
<proteinExistence type="inferred from homology"/>
<dbReference type="GeneID" id="39590333"/>
<dbReference type="InterPro" id="IPR029063">
    <property type="entry name" value="SAM-dependent_MTases_sf"/>
</dbReference>
<feature type="compositionally biased region" description="Polar residues" evidence="7">
    <location>
        <begin position="1"/>
        <end position="10"/>
    </location>
</feature>
<dbReference type="InterPro" id="IPR017423">
    <property type="entry name" value="TRM6"/>
</dbReference>
<feature type="compositionally biased region" description="Basic residues" evidence="7">
    <location>
        <begin position="128"/>
        <end position="137"/>
    </location>
</feature>
<dbReference type="GO" id="GO:0030488">
    <property type="term" value="P:tRNA methylation"/>
    <property type="evidence" value="ECO:0007669"/>
    <property type="project" value="InterPro"/>
</dbReference>
<dbReference type="GO" id="GO:0005634">
    <property type="term" value="C:nucleus"/>
    <property type="evidence" value="ECO:0007669"/>
    <property type="project" value="UniProtKB-SubCell"/>
</dbReference>
<keyword evidence="8" id="KW-0489">Methyltransferase</keyword>
<dbReference type="STRING" id="105984.A0A427XZV9"/>
<feature type="region of interest" description="Disordered" evidence="7">
    <location>
        <begin position="1"/>
        <end position="36"/>
    </location>
</feature>
<dbReference type="GO" id="GO:0031515">
    <property type="term" value="C:tRNA (m1A) methyltransferase complex"/>
    <property type="evidence" value="ECO:0007669"/>
    <property type="project" value="InterPro"/>
</dbReference>
<name>A0A427XZV9_9TREE</name>
<evidence type="ECO:0000256" key="3">
    <source>
        <dbReference type="ARBA" id="ARBA00021704"/>
    </source>
</evidence>
<evidence type="ECO:0000313" key="9">
    <source>
        <dbReference type="Proteomes" id="UP000279236"/>
    </source>
</evidence>
<gene>
    <name evidence="8" type="primary">TRM6</name>
    <name evidence="8" type="ORF">EHS24_005790</name>
</gene>
<keyword evidence="5" id="KW-0539">Nucleus</keyword>
<evidence type="ECO:0000256" key="1">
    <source>
        <dbReference type="ARBA" id="ARBA00004123"/>
    </source>
</evidence>
<reference evidence="8 9" key="1">
    <citation type="submission" date="2018-11" db="EMBL/GenBank/DDBJ databases">
        <title>Genome sequence of Apiotrichum porosum DSM 27194.</title>
        <authorList>
            <person name="Aliyu H."/>
            <person name="Gorte O."/>
            <person name="Ochsenreither K."/>
        </authorList>
    </citation>
    <scope>NUCLEOTIDE SEQUENCE [LARGE SCALE GENOMIC DNA]</scope>
    <source>
        <strain evidence="8 9">DSM 27194</strain>
    </source>
</reference>
<comment type="subcellular location">
    <subcellularLocation>
        <location evidence="1">Nucleus</location>
    </subcellularLocation>
</comment>
<evidence type="ECO:0000256" key="5">
    <source>
        <dbReference type="ARBA" id="ARBA00023242"/>
    </source>
</evidence>